<accession>A0A6J5EVY5</accession>
<keyword evidence="4" id="KW-1003">Cell membrane</keyword>
<dbReference type="Proteomes" id="UP000494363">
    <property type="component" value="Unassembled WGS sequence"/>
</dbReference>
<evidence type="ECO:0000256" key="4">
    <source>
        <dbReference type="ARBA" id="ARBA00022475"/>
    </source>
</evidence>
<comment type="similarity">
    <text evidence="2">Belongs to the binding-protein-dependent transport system permease family. FecCD subfamily.</text>
</comment>
<evidence type="ECO:0000256" key="1">
    <source>
        <dbReference type="ARBA" id="ARBA00004651"/>
    </source>
</evidence>
<evidence type="ECO:0000256" key="2">
    <source>
        <dbReference type="ARBA" id="ARBA00007935"/>
    </source>
</evidence>
<organism evidence="9 10">
    <name type="scientific">Paraburkholderia humisilvae</name>
    <dbReference type="NCBI Taxonomy" id="627669"/>
    <lineage>
        <taxon>Bacteria</taxon>
        <taxon>Pseudomonadati</taxon>
        <taxon>Pseudomonadota</taxon>
        <taxon>Betaproteobacteria</taxon>
        <taxon>Burkholderiales</taxon>
        <taxon>Burkholderiaceae</taxon>
        <taxon>Paraburkholderia</taxon>
    </lineage>
</organism>
<reference evidence="9 10" key="1">
    <citation type="submission" date="2020-04" db="EMBL/GenBank/DDBJ databases">
        <authorList>
            <person name="De Canck E."/>
        </authorList>
    </citation>
    <scope>NUCLEOTIDE SEQUENCE [LARGE SCALE GENOMIC DNA]</scope>
    <source>
        <strain evidence="9 10">LMG 29542</strain>
    </source>
</reference>
<evidence type="ECO:0000256" key="7">
    <source>
        <dbReference type="ARBA" id="ARBA00023136"/>
    </source>
</evidence>
<feature type="transmembrane region" description="Helical" evidence="8">
    <location>
        <begin position="78"/>
        <end position="95"/>
    </location>
</feature>
<dbReference type="FunFam" id="1.10.3470.10:FF:000001">
    <property type="entry name" value="Vitamin B12 ABC transporter permease BtuC"/>
    <property type="match status" value="1"/>
</dbReference>
<dbReference type="GO" id="GO:0033214">
    <property type="term" value="P:siderophore-iron import into cell"/>
    <property type="evidence" value="ECO:0007669"/>
    <property type="project" value="TreeGrafter"/>
</dbReference>
<gene>
    <name evidence="9" type="primary">hmuU</name>
    <name evidence="9" type="ORF">LMG29542_06084</name>
</gene>
<evidence type="ECO:0000256" key="5">
    <source>
        <dbReference type="ARBA" id="ARBA00022692"/>
    </source>
</evidence>
<keyword evidence="5 8" id="KW-0812">Transmembrane</keyword>
<dbReference type="PANTHER" id="PTHR30472">
    <property type="entry name" value="FERRIC ENTEROBACTIN TRANSPORT SYSTEM PERMEASE PROTEIN"/>
    <property type="match status" value="1"/>
</dbReference>
<feature type="transmembrane region" description="Helical" evidence="8">
    <location>
        <begin position="165"/>
        <end position="186"/>
    </location>
</feature>
<keyword evidence="10" id="KW-1185">Reference proteome</keyword>
<feature type="transmembrane region" description="Helical" evidence="8">
    <location>
        <begin position="107"/>
        <end position="127"/>
    </location>
</feature>
<feature type="transmembrane region" description="Helical" evidence="8">
    <location>
        <begin position="232"/>
        <end position="250"/>
    </location>
</feature>
<evidence type="ECO:0000256" key="6">
    <source>
        <dbReference type="ARBA" id="ARBA00022989"/>
    </source>
</evidence>
<dbReference type="AlphaFoldDB" id="A0A6J5EVY5"/>
<dbReference type="SUPFAM" id="SSF81345">
    <property type="entry name" value="ABC transporter involved in vitamin B12 uptake, BtuC"/>
    <property type="match status" value="1"/>
</dbReference>
<keyword evidence="6 8" id="KW-1133">Transmembrane helix</keyword>
<name>A0A6J5EVY5_9BURK</name>
<dbReference type="PANTHER" id="PTHR30472:SF67">
    <property type="entry name" value="PERMEASE OF ABC TRANSPORTER-RELATED"/>
    <property type="match status" value="1"/>
</dbReference>
<protein>
    <submittedName>
        <fullName evidence="9">Hemin transport system permease protein HmuU</fullName>
    </submittedName>
</protein>
<dbReference type="RefSeq" id="WP_175230908.1">
    <property type="nucleotide sequence ID" value="NZ_CADIKH010000040.1"/>
</dbReference>
<feature type="transmembrane region" description="Helical" evidence="8">
    <location>
        <begin position="133"/>
        <end position="153"/>
    </location>
</feature>
<keyword evidence="7 8" id="KW-0472">Membrane</keyword>
<dbReference type="Gene3D" id="1.10.3470.10">
    <property type="entry name" value="ABC transporter involved in vitamin B12 uptake, BtuC"/>
    <property type="match status" value="1"/>
</dbReference>
<sequence length="346" mass="35347">METIGTSASIAQTRRKTCLPIALLTLLLLVSIVVATGLGPVSIRPAVTARIVFEHLSGASAVAGAQDNIVWLIRLPRVLLGALVGATLAVAGMVLQAATGNRLADPHLLGVSSGASVGAVAATLWIGAALGPFTLSALAFAGALAATSLVIALGARGRRLDSQRLLLSGIAVSFVMMACANLLLYLGDQRAAASVLFWMLGGLGLASWDMLGVPGSFAAGGLLLLVGRRRELNALMSGDIVATTLGVNVARIRGELFAVSSLLTAAMVAVSGTIGFVGLVAPHVCRRLVGADHNRLLPASALFGAIMLIWADVAARMLVAPDELPIGVITALLGGAFFVAIMQVRR</sequence>
<dbReference type="CDD" id="cd06550">
    <property type="entry name" value="TM_ABC_iron-siderophores_like"/>
    <property type="match status" value="1"/>
</dbReference>
<proteinExistence type="inferred from homology"/>
<evidence type="ECO:0000313" key="10">
    <source>
        <dbReference type="Proteomes" id="UP000494363"/>
    </source>
</evidence>
<evidence type="ECO:0000256" key="8">
    <source>
        <dbReference type="SAM" id="Phobius"/>
    </source>
</evidence>
<evidence type="ECO:0000313" key="9">
    <source>
        <dbReference type="EMBL" id="CAB3769302.1"/>
    </source>
</evidence>
<feature type="transmembrane region" description="Helical" evidence="8">
    <location>
        <begin position="296"/>
        <end position="318"/>
    </location>
</feature>
<dbReference type="InterPro" id="IPR037294">
    <property type="entry name" value="ABC_BtuC-like"/>
</dbReference>
<feature type="transmembrane region" description="Helical" evidence="8">
    <location>
        <begin position="198"/>
        <end position="225"/>
    </location>
</feature>
<dbReference type="GO" id="GO:0022857">
    <property type="term" value="F:transmembrane transporter activity"/>
    <property type="evidence" value="ECO:0007669"/>
    <property type="project" value="InterPro"/>
</dbReference>
<dbReference type="InterPro" id="IPR000522">
    <property type="entry name" value="ABC_transptr_permease_BtuC"/>
</dbReference>
<comment type="subcellular location">
    <subcellularLocation>
        <location evidence="1">Cell membrane</location>
        <topology evidence="1">Multi-pass membrane protein</topology>
    </subcellularLocation>
</comment>
<dbReference type="EMBL" id="CADIKH010000040">
    <property type="protein sequence ID" value="CAB3769302.1"/>
    <property type="molecule type" value="Genomic_DNA"/>
</dbReference>
<dbReference type="Pfam" id="PF01032">
    <property type="entry name" value="FecCD"/>
    <property type="match status" value="1"/>
</dbReference>
<dbReference type="GO" id="GO:0005886">
    <property type="term" value="C:plasma membrane"/>
    <property type="evidence" value="ECO:0007669"/>
    <property type="project" value="UniProtKB-SubCell"/>
</dbReference>
<feature type="transmembrane region" description="Helical" evidence="8">
    <location>
        <begin position="21"/>
        <end position="43"/>
    </location>
</feature>
<feature type="transmembrane region" description="Helical" evidence="8">
    <location>
        <begin position="256"/>
        <end position="284"/>
    </location>
</feature>
<evidence type="ECO:0000256" key="3">
    <source>
        <dbReference type="ARBA" id="ARBA00022448"/>
    </source>
</evidence>
<keyword evidence="3" id="KW-0813">Transport</keyword>
<feature type="transmembrane region" description="Helical" evidence="8">
    <location>
        <begin position="324"/>
        <end position="344"/>
    </location>
</feature>